<proteinExistence type="predicted"/>
<evidence type="ECO:0000313" key="2">
    <source>
        <dbReference type="Proteomes" id="UP000887013"/>
    </source>
</evidence>
<dbReference type="Proteomes" id="UP000887013">
    <property type="component" value="Unassembled WGS sequence"/>
</dbReference>
<dbReference type="EMBL" id="BMAW01124989">
    <property type="protein sequence ID" value="GFU10416.1"/>
    <property type="molecule type" value="Genomic_DNA"/>
</dbReference>
<accession>A0A8X6QF67</accession>
<evidence type="ECO:0000313" key="1">
    <source>
        <dbReference type="EMBL" id="GFU10416.1"/>
    </source>
</evidence>
<gene>
    <name evidence="1" type="ORF">NPIL_697071</name>
</gene>
<sequence length="92" mass="10675">MALGQEATYTDDSVWKVLSCNRLHFPRLYICERTSLNARSKSLQNRFVTFGIYDLPFQNKFWMDHATAIDKRIQEVLILTSAYGSLRGGRSR</sequence>
<organism evidence="1 2">
    <name type="scientific">Nephila pilipes</name>
    <name type="common">Giant wood spider</name>
    <name type="synonym">Nephila maculata</name>
    <dbReference type="NCBI Taxonomy" id="299642"/>
    <lineage>
        <taxon>Eukaryota</taxon>
        <taxon>Metazoa</taxon>
        <taxon>Ecdysozoa</taxon>
        <taxon>Arthropoda</taxon>
        <taxon>Chelicerata</taxon>
        <taxon>Arachnida</taxon>
        <taxon>Araneae</taxon>
        <taxon>Araneomorphae</taxon>
        <taxon>Entelegynae</taxon>
        <taxon>Araneoidea</taxon>
        <taxon>Nephilidae</taxon>
        <taxon>Nephila</taxon>
    </lineage>
</organism>
<dbReference type="AlphaFoldDB" id="A0A8X6QF67"/>
<reference evidence="1" key="1">
    <citation type="submission" date="2020-08" db="EMBL/GenBank/DDBJ databases">
        <title>Multicomponent nature underlies the extraordinary mechanical properties of spider dragline silk.</title>
        <authorList>
            <person name="Kono N."/>
            <person name="Nakamura H."/>
            <person name="Mori M."/>
            <person name="Yoshida Y."/>
            <person name="Ohtoshi R."/>
            <person name="Malay A.D."/>
            <person name="Moran D.A.P."/>
            <person name="Tomita M."/>
            <person name="Numata K."/>
            <person name="Arakawa K."/>
        </authorList>
    </citation>
    <scope>NUCLEOTIDE SEQUENCE</scope>
</reference>
<protein>
    <submittedName>
        <fullName evidence="1">Uncharacterized protein</fullName>
    </submittedName>
</protein>
<name>A0A8X6QF67_NEPPI</name>
<keyword evidence="2" id="KW-1185">Reference proteome</keyword>
<comment type="caution">
    <text evidence="1">The sequence shown here is derived from an EMBL/GenBank/DDBJ whole genome shotgun (WGS) entry which is preliminary data.</text>
</comment>